<proteinExistence type="predicted"/>
<dbReference type="SMART" id="SM00718">
    <property type="entry name" value="DM4_12"/>
    <property type="match status" value="1"/>
</dbReference>
<evidence type="ECO:0000313" key="2">
    <source>
        <dbReference type="EMBL" id="KAF7278811.1"/>
    </source>
</evidence>
<evidence type="ECO:0000313" key="3">
    <source>
        <dbReference type="Proteomes" id="UP000625711"/>
    </source>
</evidence>
<keyword evidence="1" id="KW-0732">Signal</keyword>
<accession>A0A834IGV9</accession>
<name>A0A834IGV9_RHYFE</name>
<gene>
    <name evidence="2" type="ORF">GWI33_007926</name>
</gene>
<dbReference type="Pfam" id="PF07841">
    <property type="entry name" value="DM4_12"/>
    <property type="match status" value="1"/>
</dbReference>
<reference evidence="2" key="1">
    <citation type="submission" date="2020-08" db="EMBL/GenBank/DDBJ databases">
        <title>Genome sequencing and assembly of the red palm weevil Rhynchophorus ferrugineus.</title>
        <authorList>
            <person name="Dias G.B."/>
            <person name="Bergman C.M."/>
            <person name="Manee M."/>
        </authorList>
    </citation>
    <scope>NUCLEOTIDE SEQUENCE</scope>
    <source>
        <strain evidence="2">AA-2017</strain>
        <tissue evidence="2">Whole larva</tissue>
    </source>
</reference>
<protein>
    <submittedName>
        <fullName evidence="2">Uncharacterized protein</fullName>
    </submittedName>
</protein>
<dbReference type="OrthoDB" id="6340174at2759"/>
<dbReference type="PANTHER" id="PTHR21398:SF22">
    <property type="entry name" value="IP12060P-RELATED"/>
    <property type="match status" value="1"/>
</dbReference>
<organism evidence="2 3">
    <name type="scientific">Rhynchophorus ferrugineus</name>
    <name type="common">Red palm weevil</name>
    <name type="synonym">Curculio ferrugineus</name>
    <dbReference type="NCBI Taxonomy" id="354439"/>
    <lineage>
        <taxon>Eukaryota</taxon>
        <taxon>Metazoa</taxon>
        <taxon>Ecdysozoa</taxon>
        <taxon>Arthropoda</taxon>
        <taxon>Hexapoda</taxon>
        <taxon>Insecta</taxon>
        <taxon>Pterygota</taxon>
        <taxon>Neoptera</taxon>
        <taxon>Endopterygota</taxon>
        <taxon>Coleoptera</taxon>
        <taxon>Polyphaga</taxon>
        <taxon>Cucujiformia</taxon>
        <taxon>Curculionidae</taxon>
        <taxon>Dryophthorinae</taxon>
        <taxon>Rhynchophorus</taxon>
    </lineage>
</organism>
<dbReference type="PANTHER" id="PTHR21398">
    <property type="entry name" value="AGAP007094-PA"/>
    <property type="match status" value="1"/>
</dbReference>
<feature type="chain" id="PRO_5032690884" evidence="1">
    <location>
        <begin position="22"/>
        <end position="204"/>
    </location>
</feature>
<keyword evidence="3" id="KW-1185">Reference proteome</keyword>
<dbReference type="EMBL" id="JAACXV010000385">
    <property type="protein sequence ID" value="KAF7278811.1"/>
    <property type="molecule type" value="Genomic_DNA"/>
</dbReference>
<sequence>MNSWRIVFVISIIVLLQCVQSEEHGGYTVINKVRYPYSAYYTPFMGLIIAFSVKLVPSEIEADLSWNIEANYLLPQNESEYTFPPVIPGESSERHYLERPILYKLLEMKLDSFSETYGGKNCFLRILCEIASLSTKDTDIIGDIFHIILSPSSSIDKDLPKKYINAENYGSKNTHCKKYAKKCPINLLNFFTVIEDILEYKIFT</sequence>
<dbReference type="InterPro" id="IPR006631">
    <property type="entry name" value="DM4_12"/>
</dbReference>
<evidence type="ECO:0000256" key="1">
    <source>
        <dbReference type="SAM" id="SignalP"/>
    </source>
</evidence>
<dbReference type="AlphaFoldDB" id="A0A834IGV9"/>
<feature type="signal peptide" evidence="1">
    <location>
        <begin position="1"/>
        <end position="21"/>
    </location>
</feature>
<dbReference type="Proteomes" id="UP000625711">
    <property type="component" value="Unassembled WGS sequence"/>
</dbReference>
<comment type="caution">
    <text evidence="2">The sequence shown here is derived from an EMBL/GenBank/DDBJ whole genome shotgun (WGS) entry which is preliminary data.</text>
</comment>